<reference evidence="2 3" key="1">
    <citation type="submission" date="2019-03" db="EMBL/GenBank/DDBJ databases">
        <authorList>
            <person name="Gaulin E."/>
            <person name="Dumas B."/>
        </authorList>
    </citation>
    <scope>NUCLEOTIDE SEQUENCE [LARGE SCALE GENOMIC DNA]</scope>
    <source>
        <strain evidence="2">CBS 568.67</strain>
    </source>
</reference>
<sequence>MKQLETEEPSEKVRQCALNTLSVHAATKAFVFTAAQECLQFQLIVRSWSWIPLRKLVVKGWRMEFDEIIFCIVEAINFCSSTGQNGQPKGGCFMWRILDFVVFSRESQYVPATRQFLPAAQHSKQRIWKSQLPMAQSIPSPSPYVQCTTTAMDAAIRNSRVDEIQSCIIDQSIVGSARVMRWPPSDSADLVTTILQKVTLTGLDADQAVCMAILTGFVHVIDLLWDFGLTVWSDMALGFTVAEVCARRTLEHGDATPEAQSWCIELQVSAQV</sequence>
<protein>
    <submittedName>
        <fullName evidence="2">Aste57867_5384 protein</fullName>
    </submittedName>
</protein>
<evidence type="ECO:0000313" key="3">
    <source>
        <dbReference type="Proteomes" id="UP000332933"/>
    </source>
</evidence>
<accession>A0A485KEJ1</accession>
<name>A0A485KEJ1_9STRA</name>
<keyword evidence="3" id="KW-1185">Reference proteome</keyword>
<proteinExistence type="predicted"/>
<evidence type="ECO:0000313" key="2">
    <source>
        <dbReference type="EMBL" id="VFT82442.1"/>
    </source>
</evidence>
<dbReference type="AlphaFoldDB" id="A0A485KEJ1"/>
<reference evidence="1" key="2">
    <citation type="submission" date="2019-06" db="EMBL/GenBank/DDBJ databases">
        <title>Genomics analysis of Aphanomyces spp. identifies a new class of oomycete effector associated with host adaptation.</title>
        <authorList>
            <person name="Gaulin E."/>
        </authorList>
    </citation>
    <scope>NUCLEOTIDE SEQUENCE</scope>
    <source>
        <strain evidence="1">CBS 578.67</strain>
    </source>
</reference>
<dbReference type="Proteomes" id="UP000332933">
    <property type="component" value="Unassembled WGS sequence"/>
</dbReference>
<dbReference type="EMBL" id="VJMH01001756">
    <property type="protein sequence ID" value="KAF0711107.1"/>
    <property type="molecule type" value="Genomic_DNA"/>
</dbReference>
<organism evidence="2 3">
    <name type="scientific">Aphanomyces stellatus</name>
    <dbReference type="NCBI Taxonomy" id="120398"/>
    <lineage>
        <taxon>Eukaryota</taxon>
        <taxon>Sar</taxon>
        <taxon>Stramenopiles</taxon>
        <taxon>Oomycota</taxon>
        <taxon>Saprolegniomycetes</taxon>
        <taxon>Saprolegniales</taxon>
        <taxon>Verrucalvaceae</taxon>
        <taxon>Aphanomyces</taxon>
    </lineage>
</organism>
<dbReference type="EMBL" id="CAADRA010001757">
    <property type="protein sequence ID" value="VFT82442.1"/>
    <property type="molecule type" value="Genomic_DNA"/>
</dbReference>
<evidence type="ECO:0000313" key="1">
    <source>
        <dbReference type="EMBL" id="KAF0711107.1"/>
    </source>
</evidence>
<gene>
    <name evidence="2" type="primary">Aste57867_5384</name>
    <name evidence="1" type="ORF">As57867_005371</name>
    <name evidence="2" type="ORF">ASTE57867_5384</name>
</gene>